<evidence type="ECO:0000313" key="3">
    <source>
        <dbReference type="Proteomes" id="UP000240325"/>
    </source>
</evidence>
<reference evidence="2" key="1">
    <citation type="journal article" date="2017" name="Elife">
        <title>The kinetoplastid-infecting Bodo saltans virus (BsV), a window into the most abundant giant viruses in the sea.</title>
        <authorList>
            <person name="Deeg C.M."/>
            <person name="Chow C.-E.T."/>
            <person name="Suttle C.A."/>
        </authorList>
    </citation>
    <scope>NUCLEOTIDE SEQUENCE</scope>
    <source>
        <strain evidence="2">NG1</strain>
    </source>
</reference>
<dbReference type="EMBL" id="MF782455">
    <property type="protein sequence ID" value="ATZ80451.1"/>
    <property type="molecule type" value="Genomic_DNA"/>
</dbReference>
<organism evidence="2">
    <name type="scientific">Bodo saltans virus</name>
    <dbReference type="NCBI Taxonomy" id="2024608"/>
    <lineage>
        <taxon>Viruses</taxon>
        <taxon>Varidnaviria</taxon>
        <taxon>Bamfordvirae</taxon>
        <taxon>Nucleocytoviricota</taxon>
        <taxon>Megaviricetes</taxon>
        <taxon>Imitervirales</taxon>
        <taxon>Mimiviridae</taxon>
        <taxon>Klosneuvirinae</taxon>
        <taxon>Theiavirus</taxon>
        <taxon>Theiavirus salishense</taxon>
    </lineage>
</organism>
<sequence length="93" mass="11324">MEYIVNFLIKNYAWFLCIILYAFIFYINCANNKKCETCKMEYNSLHNKHCCKCKKIYTHILVFDDYYTSYSHCCKCNSEYNDDYNHSCKEKLD</sequence>
<name>A0A2H4UU43_9VIRU</name>
<evidence type="ECO:0000313" key="2">
    <source>
        <dbReference type="EMBL" id="ATZ80451.1"/>
    </source>
</evidence>
<feature type="transmembrane region" description="Helical" evidence="1">
    <location>
        <begin position="12"/>
        <end position="30"/>
    </location>
</feature>
<dbReference type="Proteomes" id="UP000240325">
    <property type="component" value="Segment"/>
</dbReference>
<protein>
    <submittedName>
        <fullName evidence="2">Uncharacterized protein</fullName>
    </submittedName>
</protein>
<keyword evidence="1" id="KW-0472">Membrane</keyword>
<keyword evidence="1" id="KW-0812">Transmembrane</keyword>
<gene>
    <name evidence="2" type="ORF">BMW23_0397</name>
</gene>
<keyword evidence="3" id="KW-1185">Reference proteome</keyword>
<accession>A0A2H4UU43</accession>
<evidence type="ECO:0000256" key="1">
    <source>
        <dbReference type="SAM" id="Phobius"/>
    </source>
</evidence>
<keyword evidence="1" id="KW-1133">Transmembrane helix</keyword>
<proteinExistence type="predicted"/>